<keyword evidence="7" id="KW-0472">Membrane</keyword>
<evidence type="ECO:0000313" key="9">
    <source>
        <dbReference type="EMBL" id="QIE58859.1"/>
    </source>
</evidence>
<feature type="repeat" description="TPR" evidence="6">
    <location>
        <begin position="154"/>
        <end position="187"/>
    </location>
</feature>
<dbReference type="SUPFAM" id="SSF46894">
    <property type="entry name" value="C-terminal effector domain of the bipartite response regulators"/>
    <property type="match status" value="1"/>
</dbReference>
<keyword evidence="7" id="KW-1133">Transmembrane helix</keyword>
<comment type="subcellular location">
    <subcellularLocation>
        <location evidence="1">Cytoplasm</location>
    </subcellularLocation>
</comment>
<dbReference type="PROSITE" id="PS50005">
    <property type="entry name" value="TPR"/>
    <property type="match status" value="1"/>
</dbReference>
<dbReference type="GO" id="GO:0003677">
    <property type="term" value="F:DNA binding"/>
    <property type="evidence" value="ECO:0007669"/>
    <property type="project" value="InterPro"/>
</dbReference>
<dbReference type="KEGG" id="mgel:G5B37_04570"/>
<dbReference type="InterPro" id="IPR036388">
    <property type="entry name" value="WH-like_DNA-bd_sf"/>
</dbReference>
<dbReference type="InterPro" id="IPR019734">
    <property type="entry name" value="TPR_rpt"/>
</dbReference>
<keyword evidence="10" id="KW-1185">Reference proteome</keyword>
<dbReference type="Proteomes" id="UP000505306">
    <property type="component" value="Chromosome"/>
</dbReference>
<evidence type="ECO:0000259" key="8">
    <source>
        <dbReference type="PROSITE" id="PS50043"/>
    </source>
</evidence>
<reference evidence="9 10" key="1">
    <citation type="submission" date="2020-02" db="EMBL/GenBank/DDBJ databases">
        <title>Complete genome sequence of Flavobacteriaceae bacterium.</title>
        <authorList>
            <person name="Kim S.-J."/>
            <person name="Kim Y.-S."/>
            <person name="Kim K.-H."/>
        </authorList>
    </citation>
    <scope>NUCLEOTIDE SEQUENCE [LARGE SCALE GENOMIC DNA]</scope>
    <source>
        <strain evidence="9 10">RR4-40</strain>
    </source>
</reference>
<evidence type="ECO:0000256" key="5">
    <source>
        <dbReference type="ARBA" id="ARBA00038253"/>
    </source>
</evidence>
<dbReference type="InterPro" id="IPR016032">
    <property type="entry name" value="Sig_transdc_resp-reg_C-effctor"/>
</dbReference>
<dbReference type="RefSeq" id="WP_164678888.1">
    <property type="nucleotide sequence ID" value="NZ_CP049057.1"/>
</dbReference>
<dbReference type="Gene3D" id="1.10.10.10">
    <property type="entry name" value="Winged helix-like DNA-binding domain superfamily/Winged helix DNA-binding domain"/>
    <property type="match status" value="1"/>
</dbReference>
<sequence>MLSQLREITYRNVLFLVWVVAVPFTMYSQTADDQLEKILNEFAQTENPREGINNLLAFQHKIEQTKDSLKGRYFLNLGIAYGQINHADSSFWYLKKAETIANQTESDFLLAMVNNTRGLVFMGKAEYEASLNAYQTVMKLAEGKNDPQLNDVLSKTYGNLGGVYYQLGQIDKALETTKKCLALSIAIQDTTDIALNHLRLAMVYNDLNQLDDGIDHLKKARSFFKNLNNQTMLVYSESNLGEIFLKKQKLDSAFIHYRQAHEYAKILGDQEEYITTLLAMANVKLEQNKPTESEKYAQNALSKAKNHGYSNSEQKAYDIMYKVALKNGNIGKALSYRNAFIHLKDSLSNIEIKERVAALETKYETAKKEQEIQKLTFEGELNEAELTKTRNELIIIIISGLSIIGMLLLFFISRHKKIKAEKVAQTLQVEALQKRFMELHSSPSELSVDLRMEELNQKLLAPLTEREFETLKLCVAGKTNATIAEELFVTISTVKFHLRNAYSKLGVNNRKEAFQYMLESI</sequence>
<evidence type="ECO:0000256" key="3">
    <source>
        <dbReference type="ARBA" id="ARBA00022737"/>
    </source>
</evidence>
<dbReference type="EMBL" id="CP049057">
    <property type="protein sequence ID" value="QIE58859.1"/>
    <property type="molecule type" value="Genomic_DNA"/>
</dbReference>
<dbReference type="SMART" id="SM00421">
    <property type="entry name" value="HTH_LUXR"/>
    <property type="match status" value="1"/>
</dbReference>
<dbReference type="InterPro" id="IPR011990">
    <property type="entry name" value="TPR-like_helical_dom_sf"/>
</dbReference>
<protein>
    <submittedName>
        <fullName evidence="9">LuxR family transcriptional regulator</fullName>
    </submittedName>
</protein>
<feature type="transmembrane region" description="Helical" evidence="7">
    <location>
        <begin position="12"/>
        <end position="30"/>
    </location>
</feature>
<dbReference type="GO" id="GO:0005737">
    <property type="term" value="C:cytoplasm"/>
    <property type="evidence" value="ECO:0007669"/>
    <property type="project" value="UniProtKB-SubCell"/>
</dbReference>
<dbReference type="PRINTS" id="PR00038">
    <property type="entry name" value="HTHLUXR"/>
</dbReference>
<keyword evidence="2" id="KW-0963">Cytoplasm</keyword>
<feature type="transmembrane region" description="Helical" evidence="7">
    <location>
        <begin position="393"/>
        <end position="412"/>
    </location>
</feature>
<dbReference type="CDD" id="cd06170">
    <property type="entry name" value="LuxR_C_like"/>
    <property type="match status" value="1"/>
</dbReference>
<keyword evidence="3" id="KW-0677">Repeat</keyword>
<evidence type="ECO:0000256" key="7">
    <source>
        <dbReference type="SAM" id="Phobius"/>
    </source>
</evidence>
<keyword evidence="4 6" id="KW-0802">TPR repeat</keyword>
<dbReference type="Pfam" id="PF00196">
    <property type="entry name" value="GerE"/>
    <property type="match status" value="1"/>
</dbReference>
<dbReference type="InterPro" id="IPR000792">
    <property type="entry name" value="Tscrpt_reg_LuxR_C"/>
</dbReference>
<dbReference type="InterPro" id="IPR051476">
    <property type="entry name" value="Bac_ResReg_Asp_Phosphatase"/>
</dbReference>
<organism evidence="9 10">
    <name type="scientific">Rasiella rasia</name>
    <dbReference type="NCBI Taxonomy" id="2744027"/>
    <lineage>
        <taxon>Bacteria</taxon>
        <taxon>Pseudomonadati</taxon>
        <taxon>Bacteroidota</taxon>
        <taxon>Flavobacteriia</taxon>
        <taxon>Flavobacteriales</taxon>
        <taxon>Flavobacteriaceae</taxon>
        <taxon>Rasiella</taxon>
    </lineage>
</organism>
<gene>
    <name evidence="9" type="ORF">G5B37_04570</name>
</gene>
<keyword evidence="7" id="KW-0812">Transmembrane</keyword>
<evidence type="ECO:0000256" key="6">
    <source>
        <dbReference type="PROSITE-ProRule" id="PRU00339"/>
    </source>
</evidence>
<dbReference type="GO" id="GO:0006355">
    <property type="term" value="P:regulation of DNA-templated transcription"/>
    <property type="evidence" value="ECO:0007669"/>
    <property type="project" value="InterPro"/>
</dbReference>
<feature type="domain" description="HTH luxR-type" evidence="8">
    <location>
        <begin position="456"/>
        <end position="521"/>
    </location>
</feature>
<proteinExistence type="inferred from homology"/>
<accession>A0A6G6GJX5</accession>
<evidence type="ECO:0000256" key="4">
    <source>
        <dbReference type="ARBA" id="ARBA00022803"/>
    </source>
</evidence>
<name>A0A6G6GJX5_9FLAO</name>
<evidence type="ECO:0000313" key="10">
    <source>
        <dbReference type="Proteomes" id="UP000505306"/>
    </source>
</evidence>
<dbReference type="Pfam" id="PF13181">
    <property type="entry name" value="TPR_8"/>
    <property type="match status" value="1"/>
</dbReference>
<dbReference type="AlphaFoldDB" id="A0A6G6GJX5"/>
<dbReference type="Gene3D" id="1.25.40.10">
    <property type="entry name" value="Tetratricopeptide repeat domain"/>
    <property type="match status" value="2"/>
</dbReference>
<dbReference type="SMART" id="SM00028">
    <property type="entry name" value="TPR"/>
    <property type="match status" value="6"/>
</dbReference>
<dbReference type="Pfam" id="PF13424">
    <property type="entry name" value="TPR_12"/>
    <property type="match status" value="1"/>
</dbReference>
<dbReference type="PANTHER" id="PTHR46630">
    <property type="entry name" value="TETRATRICOPEPTIDE REPEAT PROTEIN 29"/>
    <property type="match status" value="1"/>
</dbReference>
<comment type="similarity">
    <text evidence="5">Belongs to the Rap family.</text>
</comment>
<dbReference type="PROSITE" id="PS00622">
    <property type="entry name" value="HTH_LUXR_1"/>
    <property type="match status" value="1"/>
</dbReference>
<evidence type="ECO:0000256" key="2">
    <source>
        <dbReference type="ARBA" id="ARBA00022490"/>
    </source>
</evidence>
<dbReference type="PROSITE" id="PS50043">
    <property type="entry name" value="HTH_LUXR_2"/>
    <property type="match status" value="1"/>
</dbReference>
<dbReference type="PANTHER" id="PTHR46630:SF1">
    <property type="entry name" value="TETRATRICOPEPTIDE REPEAT PROTEIN 29"/>
    <property type="match status" value="1"/>
</dbReference>
<dbReference type="SUPFAM" id="SSF48452">
    <property type="entry name" value="TPR-like"/>
    <property type="match status" value="2"/>
</dbReference>
<evidence type="ECO:0000256" key="1">
    <source>
        <dbReference type="ARBA" id="ARBA00004496"/>
    </source>
</evidence>